<dbReference type="EMBL" id="JAPFFF010000012">
    <property type="protein sequence ID" value="KAK8876196.1"/>
    <property type="molecule type" value="Genomic_DNA"/>
</dbReference>
<evidence type="ECO:0000313" key="2">
    <source>
        <dbReference type="Proteomes" id="UP001470230"/>
    </source>
</evidence>
<name>A0ABR2JE12_9EUKA</name>
<organism evidence="1 2">
    <name type="scientific">Tritrichomonas musculus</name>
    <dbReference type="NCBI Taxonomy" id="1915356"/>
    <lineage>
        <taxon>Eukaryota</taxon>
        <taxon>Metamonada</taxon>
        <taxon>Parabasalia</taxon>
        <taxon>Tritrichomonadida</taxon>
        <taxon>Tritrichomonadidae</taxon>
        <taxon>Tritrichomonas</taxon>
    </lineage>
</organism>
<protein>
    <submittedName>
        <fullName evidence="1">Uncharacterized protein</fullName>
    </submittedName>
</protein>
<comment type="caution">
    <text evidence="1">The sequence shown here is derived from an EMBL/GenBank/DDBJ whole genome shotgun (WGS) entry which is preliminary data.</text>
</comment>
<dbReference type="Proteomes" id="UP001470230">
    <property type="component" value="Unassembled WGS sequence"/>
</dbReference>
<keyword evidence="2" id="KW-1185">Reference proteome</keyword>
<reference evidence="1 2" key="1">
    <citation type="submission" date="2024-04" db="EMBL/GenBank/DDBJ databases">
        <title>Tritrichomonas musculus Genome.</title>
        <authorList>
            <person name="Alves-Ferreira E."/>
            <person name="Grigg M."/>
            <person name="Lorenzi H."/>
            <person name="Galac M."/>
        </authorList>
    </citation>
    <scope>NUCLEOTIDE SEQUENCE [LARGE SCALE GENOMIC DNA]</scope>
    <source>
        <strain evidence="1 2">EAF2021</strain>
    </source>
</reference>
<gene>
    <name evidence="1" type="ORF">M9Y10_006386</name>
</gene>
<proteinExistence type="predicted"/>
<sequence>MAYDYVHPLISLSISPLKTFLLAISGDQYSVSMGPEEKSIFLNFSYSPNLSYRLLATFGKSPSIVGSINNLDDALSLHIYKKNLSLFYKLTVEELGIFYSGFKFKNSNSFFERFTHFLSSIEMPAGNHLISISSELSETIGITLSDKIGNHSIHYYFRNIPVSRSGTLFKNYCHLQYKYKTRNKNKIGFLYDFDDDSIFTRGSLLISNRFKLKASLKYKEGNIVDKSFGVVFNLFK</sequence>
<evidence type="ECO:0000313" key="1">
    <source>
        <dbReference type="EMBL" id="KAK8876196.1"/>
    </source>
</evidence>
<accession>A0ABR2JE12</accession>